<dbReference type="InterPro" id="IPR000863">
    <property type="entry name" value="Sulfotransferase_dom"/>
</dbReference>
<dbReference type="Pfam" id="PF00685">
    <property type="entry name" value="Sulfotransfer_1"/>
    <property type="match status" value="1"/>
</dbReference>
<feature type="compositionally biased region" description="Basic and acidic residues" evidence="4">
    <location>
        <begin position="8"/>
        <end position="20"/>
    </location>
</feature>
<keyword evidence="2 3" id="KW-0808">Transferase</keyword>
<protein>
    <recommendedName>
        <fullName evidence="3">Sulfotransferase</fullName>
        <ecNumber evidence="3">2.8.2.-</ecNumber>
    </recommendedName>
</protein>
<evidence type="ECO:0000256" key="1">
    <source>
        <dbReference type="ARBA" id="ARBA00005771"/>
    </source>
</evidence>
<comment type="caution">
    <text evidence="6">The sequence shown here is derived from an EMBL/GenBank/DDBJ whole genome shotgun (WGS) entry which is preliminary data.</text>
</comment>
<dbReference type="InterPro" id="IPR027417">
    <property type="entry name" value="P-loop_NTPase"/>
</dbReference>
<feature type="region of interest" description="Disordered" evidence="4">
    <location>
        <begin position="1"/>
        <end position="20"/>
    </location>
</feature>
<evidence type="ECO:0000256" key="3">
    <source>
        <dbReference type="RuleBase" id="RU361155"/>
    </source>
</evidence>
<keyword evidence="7" id="KW-1185">Reference proteome</keyword>
<evidence type="ECO:0000259" key="5">
    <source>
        <dbReference type="Pfam" id="PF00685"/>
    </source>
</evidence>
<sequence length="189" mass="21912">MEFSSSKMNHEPKSNEKVGYRSNNYKEKISTFPKGKGWLSDEVHHYQGFWYSFFYLEGLLLAHEHFKPQPNDIILSSTPKSGTTWLKALSFAIVTRSSFNASTNPLLTTMPHERVLSLESDLAHNSFHGNLDTPLVEILRMHSYLYGTFFARQVIRVSNHRLEKMLSLKRHLSSSVKEYLILDDIRIMC</sequence>
<organism evidence="6 7">
    <name type="scientific">Lithocarpus litseifolius</name>
    <dbReference type="NCBI Taxonomy" id="425828"/>
    <lineage>
        <taxon>Eukaryota</taxon>
        <taxon>Viridiplantae</taxon>
        <taxon>Streptophyta</taxon>
        <taxon>Embryophyta</taxon>
        <taxon>Tracheophyta</taxon>
        <taxon>Spermatophyta</taxon>
        <taxon>Magnoliopsida</taxon>
        <taxon>eudicotyledons</taxon>
        <taxon>Gunneridae</taxon>
        <taxon>Pentapetalae</taxon>
        <taxon>rosids</taxon>
        <taxon>fabids</taxon>
        <taxon>Fagales</taxon>
        <taxon>Fagaceae</taxon>
        <taxon>Lithocarpus</taxon>
    </lineage>
</organism>
<dbReference type="Proteomes" id="UP001459277">
    <property type="component" value="Unassembled WGS sequence"/>
</dbReference>
<gene>
    <name evidence="6" type="ORF">SO802_020971</name>
</gene>
<evidence type="ECO:0000256" key="2">
    <source>
        <dbReference type="ARBA" id="ARBA00022679"/>
    </source>
</evidence>
<evidence type="ECO:0000313" key="6">
    <source>
        <dbReference type="EMBL" id="KAK9996285.1"/>
    </source>
</evidence>
<dbReference type="PANTHER" id="PTHR11783">
    <property type="entry name" value="SULFOTRANSFERASE SULT"/>
    <property type="match status" value="1"/>
</dbReference>
<accession>A0AAW2CIM7</accession>
<feature type="domain" description="Sulfotransferase" evidence="5">
    <location>
        <begin position="70"/>
        <end position="175"/>
    </location>
</feature>
<evidence type="ECO:0000313" key="7">
    <source>
        <dbReference type="Proteomes" id="UP001459277"/>
    </source>
</evidence>
<evidence type="ECO:0000256" key="4">
    <source>
        <dbReference type="SAM" id="MobiDB-lite"/>
    </source>
</evidence>
<dbReference type="AlphaFoldDB" id="A0AAW2CIM7"/>
<name>A0AAW2CIM7_9ROSI</name>
<reference evidence="6 7" key="1">
    <citation type="submission" date="2024-01" db="EMBL/GenBank/DDBJ databases">
        <title>A telomere-to-telomere, gap-free genome of sweet tea (Lithocarpus litseifolius).</title>
        <authorList>
            <person name="Zhou J."/>
        </authorList>
    </citation>
    <scope>NUCLEOTIDE SEQUENCE [LARGE SCALE GENOMIC DNA]</scope>
    <source>
        <strain evidence="6">Zhou-2022a</strain>
        <tissue evidence="6">Leaf</tissue>
    </source>
</reference>
<comment type="similarity">
    <text evidence="1 3">Belongs to the sulfotransferase 1 family.</text>
</comment>
<dbReference type="EMBL" id="JAZDWU010000007">
    <property type="protein sequence ID" value="KAK9996285.1"/>
    <property type="molecule type" value="Genomic_DNA"/>
</dbReference>
<dbReference type="EC" id="2.8.2.-" evidence="3"/>
<dbReference type="GO" id="GO:0008146">
    <property type="term" value="F:sulfotransferase activity"/>
    <property type="evidence" value="ECO:0007669"/>
    <property type="project" value="InterPro"/>
</dbReference>
<proteinExistence type="inferred from homology"/>
<dbReference type="Gene3D" id="3.40.50.300">
    <property type="entry name" value="P-loop containing nucleotide triphosphate hydrolases"/>
    <property type="match status" value="1"/>
</dbReference>
<dbReference type="SUPFAM" id="SSF52540">
    <property type="entry name" value="P-loop containing nucleoside triphosphate hydrolases"/>
    <property type="match status" value="1"/>
</dbReference>